<dbReference type="Gene3D" id="3.40.50.2300">
    <property type="match status" value="2"/>
</dbReference>
<dbReference type="PANTHER" id="PTHR30483:SF6">
    <property type="entry name" value="PERIPLASMIC BINDING PROTEIN OF ABC TRANSPORTER FOR NATURAL AMINO ACIDS"/>
    <property type="match status" value="1"/>
</dbReference>
<dbReference type="OrthoDB" id="9783240at2"/>
<organism evidence="7 8">
    <name type="scientific">Halanaerobium kushneri</name>
    <dbReference type="NCBI Taxonomy" id="56779"/>
    <lineage>
        <taxon>Bacteria</taxon>
        <taxon>Bacillati</taxon>
        <taxon>Bacillota</taxon>
        <taxon>Clostridia</taxon>
        <taxon>Halanaerobiales</taxon>
        <taxon>Halanaerobiaceae</taxon>
        <taxon>Halanaerobium</taxon>
    </lineage>
</organism>
<evidence type="ECO:0000256" key="5">
    <source>
        <dbReference type="SAM" id="SignalP"/>
    </source>
</evidence>
<keyword evidence="8" id="KW-1185">Reference proteome</keyword>
<dbReference type="InterPro" id="IPR028082">
    <property type="entry name" value="Peripla_BP_I"/>
</dbReference>
<dbReference type="EMBL" id="FTNC01000003">
    <property type="protein sequence ID" value="SIQ34498.1"/>
    <property type="molecule type" value="Genomic_DNA"/>
</dbReference>
<dbReference type="CDD" id="cd06349">
    <property type="entry name" value="PBP1_ABC_HAAT-like"/>
    <property type="match status" value="1"/>
</dbReference>
<dbReference type="GO" id="GO:0006865">
    <property type="term" value="P:amino acid transport"/>
    <property type="evidence" value="ECO:0007669"/>
    <property type="project" value="UniProtKB-KW"/>
</dbReference>
<keyword evidence="2" id="KW-0813">Transport</keyword>
<gene>
    <name evidence="7" type="ORF">SAMN05421834_103147</name>
</gene>
<protein>
    <submittedName>
        <fullName evidence="7">Amino acid/amide ABC transporter substrate-binding protein, HAAT family</fullName>
    </submittedName>
</protein>
<comment type="similarity">
    <text evidence="1">Belongs to the leucine-binding protein family.</text>
</comment>
<feature type="domain" description="Leucine-binding protein" evidence="6">
    <location>
        <begin position="28"/>
        <end position="366"/>
    </location>
</feature>
<dbReference type="AlphaFoldDB" id="A0A1N6S045"/>
<evidence type="ECO:0000256" key="2">
    <source>
        <dbReference type="ARBA" id="ARBA00022448"/>
    </source>
</evidence>
<keyword evidence="3 5" id="KW-0732">Signal</keyword>
<proteinExistence type="inferred from homology"/>
<dbReference type="InterPro" id="IPR028081">
    <property type="entry name" value="Leu-bd"/>
</dbReference>
<evidence type="ECO:0000259" key="6">
    <source>
        <dbReference type="Pfam" id="PF13458"/>
    </source>
</evidence>
<dbReference type="SUPFAM" id="SSF53822">
    <property type="entry name" value="Periplasmic binding protein-like I"/>
    <property type="match status" value="1"/>
</dbReference>
<dbReference type="Proteomes" id="UP000185669">
    <property type="component" value="Unassembled WGS sequence"/>
</dbReference>
<dbReference type="PANTHER" id="PTHR30483">
    <property type="entry name" value="LEUCINE-SPECIFIC-BINDING PROTEIN"/>
    <property type="match status" value="1"/>
</dbReference>
<evidence type="ECO:0000256" key="4">
    <source>
        <dbReference type="ARBA" id="ARBA00022970"/>
    </source>
</evidence>
<dbReference type="InterPro" id="IPR000709">
    <property type="entry name" value="Leu_Ile_Val-bd"/>
</dbReference>
<name>A0A1N6S045_9FIRM</name>
<sequence length="375" mass="41057">MRKSYLLSLLVLTVIFTFVLSAGAAEDTVKIGLSAPITGNYAEFGENFQYSVEIAADRINANGGIRGREVEIIVRNSEGKPNVAASIAQEFVQNKEIVAEIGDFTSTSCLAAAPIYERNQMVQLSPTSSHPDFARSGEFMFGIVGTQAAEGPFNAEYIAKEYLGIDSVAVIYINNDWGVSTMENFVAAAEKVGLEVTGTEAFFGGETDFSAILTNVKQNNPEGVYIAAMYNEASQVVNQIDRMEWDVAKLAPSSVFSEQFLKLSGESGEGLVTNTFFALEDPKEKVQSFIAEFRERADRNPNLHAAVAYDSMMLLADAIERAGFDRVAIRDALAETENFEGVTGTIEFTDVGDVVRSYMIMEVKDGDWVVQEDYR</sequence>
<dbReference type="InterPro" id="IPR051010">
    <property type="entry name" value="BCAA_transport"/>
</dbReference>
<dbReference type="Pfam" id="PF13458">
    <property type="entry name" value="Peripla_BP_6"/>
    <property type="match status" value="1"/>
</dbReference>
<feature type="signal peptide" evidence="5">
    <location>
        <begin position="1"/>
        <end position="24"/>
    </location>
</feature>
<accession>A0A1N6S045</accession>
<evidence type="ECO:0000256" key="1">
    <source>
        <dbReference type="ARBA" id="ARBA00010062"/>
    </source>
</evidence>
<keyword evidence="4" id="KW-0029">Amino-acid transport</keyword>
<dbReference type="RefSeq" id="WP_076543995.1">
    <property type="nucleotide sequence ID" value="NZ_FTNC01000003.1"/>
</dbReference>
<reference evidence="8" key="1">
    <citation type="submission" date="2017-01" db="EMBL/GenBank/DDBJ databases">
        <authorList>
            <person name="Varghese N."/>
            <person name="Submissions S."/>
        </authorList>
    </citation>
    <scope>NUCLEOTIDE SEQUENCE [LARGE SCALE GENOMIC DNA]</scope>
    <source>
        <strain evidence="8">ATCC 700103</strain>
    </source>
</reference>
<evidence type="ECO:0000313" key="7">
    <source>
        <dbReference type="EMBL" id="SIQ34498.1"/>
    </source>
</evidence>
<dbReference type="STRING" id="56779.SAMN05421834_103147"/>
<evidence type="ECO:0000256" key="3">
    <source>
        <dbReference type="ARBA" id="ARBA00022729"/>
    </source>
</evidence>
<dbReference type="PRINTS" id="PR00337">
    <property type="entry name" value="LEUILEVALBP"/>
</dbReference>
<feature type="chain" id="PRO_5013314949" evidence="5">
    <location>
        <begin position="25"/>
        <end position="375"/>
    </location>
</feature>
<evidence type="ECO:0000313" key="8">
    <source>
        <dbReference type="Proteomes" id="UP000185669"/>
    </source>
</evidence>